<name>A0A8S0RVT7_OLEEU</name>
<sequence length="67" mass="7769">MQHRQFSSGIKVRNNGHCSARRWLHHIVVASSWCNNIVQRLLRCDGVSIIVGALFTPPQWLHRHNDN</sequence>
<accession>A0A8S0RVT7</accession>
<organism evidence="1 2">
    <name type="scientific">Olea europaea subsp. europaea</name>
    <dbReference type="NCBI Taxonomy" id="158383"/>
    <lineage>
        <taxon>Eukaryota</taxon>
        <taxon>Viridiplantae</taxon>
        <taxon>Streptophyta</taxon>
        <taxon>Embryophyta</taxon>
        <taxon>Tracheophyta</taxon>
        <taxon>Spermatophyta</taxon>
        <taxon>Magnoliopsida</taxon>
        <taxon>eudicotyledons</taxon>
        <taxon>Gunneridae</taxon>
        <taxon>Pentapetalae</taxon>
        <taxon>asterids</taxon>
        <taxon>lamiids</taxon>
        <taxon>Lamiales</taxon>
        <taxon>Oleaceae</taxon>
        <taxon>Oleeae</taxon>
        <taxon>Olea</taxon>
    </lineage>
</organism>
<dbReference type="AlphaFoldDB" id="A0A8S0RVT7"/>
<dbReference type="Proteomes" id="UP000594638">
    <property type="component" value="Unassembled WGS sequence"/>
</dbReference>
<dbReference type="Gramene" id="OE9A044538T1">
    <property type="protein sequence ID" value="OE9A044538C1"/>
    <property type="gene ID" value="OE9A044538"/>
</dbReference>
<reference evidence="1 2" key="1">
    <citation type="submission" date="2019-12" db="EMBL/GenBank/DDBJ databases">
        <authorList>
            <person name="Alioto T."/>
            <person name="Alioto T."/>
            <person name="Gomez Garrido J."/>
        </authorList>
    </citation>
    <scope>NUCLEOTIDE SEQUENCE [LARGE SCALE GENOMIC DNA]</scope>
</reference>
<gene>
    <name evidence="1" type="ORF">OLEA9_A044538</name>
</gene>
<evidence type="ECO:0000313" key="2">
    <source>
        <dbReference type="Proteomes" id="UP000594638"/>
    </source>
</evidence>
<keyword evidence="2" id="KW-1185">Reference proteome</keyword>
<protein>
    <submittedName>
        <fullName evidence="1">Uncharacterized protein</fullName>
    </submittedName>
</protein>
<evidence type="ECO:0000313" key="1">
    <source>
        <dbReference type="EMBL" id="CAA2983493.1"/>
    </source>
</evidence>
<dbReference type="EMBL" id="CACTIH010003732">
    <property type="protein sequence ID" value="CAA2983493.1"/>
    <property type="molecule type" value="Genomic_DNA"/>
</dbReference>
<comment type="caution">
    <text evidence="1">The sequence shown here is derived from an EMBL/GenBank/DDBJ whole genome shotgun (WGS) entry which is preliminary data.</text>
</comment>
<proteinExistence type="predicted"/>
<feature type="non-terminal residue" evidence="1">
    <location>
        <position position="67"/>
    </location>
</feature>